<evidence type="ECO:0000313" key="2">
    <source>
        <dbReference type="Proteomes" id="UP000184474"/>
    </source>
</evidence>
<dbReference type="Pfam" id="PF13365">
    <property type="entry name" value="Trypsin_2"/>
    <property type="match status" value="1"/>
</dbReference>
<evidence type="ECO:0000313" key="1">
    <source>
        <dbReference type="EMBL" id="SHK70613.1"/>
    </source>
</evidence>
<proteinExistence type="predicted"/>
<dbReference type="STRING" id="156994.SAMN04488028_107198"/>
<sequence>MKVTVTKYLNVRVGKPSVNAPCYQYLAPGSEIEVGEKLYLGDSYDGMDTWYRDEADNYYWSGGFLLPNATIPTPIYDHLHGKSQHQLVSDWIINQSDEFENQYSLTGVTAGLKSTAGQLTNLYSIVFEVAKKRSSSNNVLPQSIFYKGYKIPVDVEESPETTNLSTPLSLASSISRKGIQGFGTLGIKVLLENQEYVMGCYHVLFPEELRSNQKNTDSHNIRNSSSILYPKKGNEIGEVIKGQLDDWLDIGFMKVNANVSLLDEWETKIGPYGSRYLDYDDEKNQTYVQYWGAGSNNVIVRKVKNIFSKQPINYFKGKVKQTIKGLVVLDGSAKGGDSGAPVFDPNGKFIGVLIASNSKHSYLISLKTIHYNYSKTIKIK</sequence>
<evidence type="ECO:0008006" key="3">
    <source>
        <dbReference type="Google" id="ProtNLM"/>
    </source>
</evidence>
<name>A0A1M6UNB2_REIAG</name>
<gene>
    <name evidence="1" type="ORF">SAMN04488028_107198</name>
</gene>
<dbReference type="InterPro" id="IPR043504">
    <property type="entry name" value="Peptidase_S1_PA_chymotrypsin"/>
</dbReference>
<dbReference type="Gene3D" id="2.40.10.10">
    <property type="entry name" value="Trypsin-like serine proteases"/>
    <property type="match status" value="1"/>
</dbReference>
<dbReference type="RefSeq" id="WP_073124425.1">
    <property type="nucleotide sequence ID" value="NZ_FRAA01000007.1"/>
</dbReference>
<keyword evidence="2" id="KW-1185">Reference proteome</keyword>
<dbReference type="EMBL" id="FRAA01000007">
    <property type="protein sequence ID" value="SHK70613.1"/>
    <property type="molecule type" value="Genomic_DNA"/>
</dbReference>
<accession>A0A1M6UNB2</accession>
<reference evidence="2" key="1">
    <citation type="submission" date="2016-11" db="EMBL/GenBank/DDBJ databases">
        <authorList>
            <person name="Varghese N."/>
            <person name="Submissions S."/>
        </authorList>
    </citation>
    <scope>NUCLEOTIDE SEQUENCE [LARGE SCALE GENOMIC DNA]</scope>
    <source>
        <strain evidence="2">DSM 26134</strain>
    </source>
</reference>
<dbReference type="AlphaFoldDB" id="A0A1M6UNB2"/>
<organism evidence="1 2">
    <name type="scientific">Reichenbachiella agariperforans</name>
    <dbReference type="NCBI Taxonomy" id="156994"/>
    <lineage>
        <taxon>Bacteria</taxon>
        <taxon>Pseudomonadati</taxon>
        <taxon>Bacteroidota</taxon>
        <taxon>Cytophagia</taxon>
        <taxon>Cytophagales</taxon>
        <taxon>Reichenbachiellaceae</taxon>
        <taxon>Reichenbachiella</taxon>
    </lineage>
</organism>
<dbReference type="InterPro" id="IPR009003">
    <property type="entry name" value="Peptidase_S1_PA"/>
</dbReference>
<protein>
    <recommendedName>
        <fullName evidence="3">Trypsin-like peptidase domain-containing protein</fullName>
    </recommendedName>
</protein>
<dbReference type="Proteomes" id="UP000184474">
    <property type="component" value="Unassembled WGS sequence"/>
</dbReference>
<dbReference type="SUPFAM" id="SSF50494">
    <property type="entry name" value="Trypsin-like serine proteases"/>
    <property type="match status" value="1"/>
</dbReference>